<sequence length="545" mass="60967">MADRLIQTKSSRSSADSSAEPLQPSPNDFGDIFGDLGLLSDDPLPRLTSINSNTTSSSTSDRVHSGSSQVASVSPVASAFAAPVTHSMTTASGTAVRPATTDNTATFNGPMLNMNIPRILPHENVFSIQVGDTLFRLSGASLSSDAPSYFTQFFTKSERHGNSKQYPVLYIDRSPEVFRDIVRHLQGYYVVPRDAYHFVYLYADAHYYQLPKLAKLLFNSEIFVRIGGCQFMIPRELLTKPGDSPNFFTLGFSSFFSSPQEVFPGTKGLIRPPAVAPPSVPAHSNEMFAQLLQALKGAPIKFESPEHRDALLRECRYYHFRGLEQRLIPFEISKNLFTGREEISIRLKDFKPQGAGIERSGAERRRLEYSRPFVDDKARELVIQVEKDEFMLRAYDFVAGDGAIKSKCRWGAEIIKGSTAAEKLRTLIKRLPEVVDETDDNGPLRLRVDFRDAVVILNGADLDVQTSDDGFFEVFADEYNSQKRRRVDSGDAVKALPEAAFPKNLCVQNGQFKIYVERERLVLHVVRLDAITTAKAVNRRRVYLV</sequence>
<dbReference type="PANTHER" id="PTHR31758:SF2">
    <property type="entry name" value="BTB_POZ DOMAIN-CONTAINING PROTEIN YLR108C"/>
    <property type="match status" value="1"/>
</dbReference>
<dbReference type="GO" id="GO:0051260">
    <property type="term" value="P:protein homooligomerization"/>
    <property type="evidence" value="ECO:0007669"/>
    <property type="project" value="InterPro"/>
</dbReference>
<dbReference type="InterPro" id="IPR003131">
    <property type="entry name" value="T1-type_BTB"/>
</dbReference>
<dbReference type="GeneID" id="80883898"/>
<feature type="compositionally biased region" description="Low complexity" evidence="1">
    <location>
        <begin position="34"/>
        <end position="68"/>
    </location>
</feature>
<feature type="domain" description="BTB" evidence="2">
    <location>
        <begin position="124"/>
        <end position="225"/>
    </location>
</feature>
<evidence type="ECO:0000259" key="2">
    <source>
        <dbReference type="SMART" id="SM00225"/>
    </source>
</evidence>
<protein>
    <recommendedName>
        <fullName evidence="2">BTB domain-containing protein</fullName>
    </recommendedName>
</protein>
<name>A0AAD7VQD0_9ASCO</name>
<gene>
    <name evidence="3" type="ORF">POJ06DRAFT_262323</name>
</gene>
<comment type="caution">
    <text evidence="3">The sequence shown here is derived from an EMBL/GenBank/DDBJ whole genome shotgun (WGS) entry which is preliminary data.</text>
</comment>
<dbReference type="RefSeq" id="XP_056040480.1">
    <property type="nucleotide sequence ID" value="XM_056188732.1"/>
</dbReference>
<dbReference type="Gene3D" id="3.30.710.10">
    <property type="entry name" value="Potassium Channel Kv1.1, Chain A"/>
    <property type="match status" value="1"/>
</dbReference>
<dbReference type="InterPro" id="IPR000210">
    <property type="entry name" value="BTB/POZ_dom"/>
</dbReference>
<dbReference type="SMART" id="SM00225">
    <property type="entry name" value="BTB"/>
    <property type="match status" value="1"/>
</dbReference>
<dbReference type="Proteomes" id="UP001217417">
    <property type="component" value="Unassembled WGS sequence"/>
</dbReference>
<proteinExistence type="predicted"/>
<dbReference type="SUPFAM" id="SSF54695">
    <property type="entry name" value="POZ domain"/>
    <property type="match status" value="1"/>
</dbReference>
<evidence type="ECO:0000313" key="3">
    <source>
        <dbReference type="EMBL" id="KAJ8097030.1"/>
    </source>
</evidence>
<feature type="region of interest" description="Disordered" evidence="1">
    <location>
        <begin position="1"/>
        <end position="68"/>
    </location>
</feature>
<feature type="compositionally biased region" description="Low complexity" evidence="1">
    <location>
        <begin position="10"/>
        <end position="19"/>
    </location>
</feature>
<evidence type="ECO:0000256" key="1">
    <source>
        <dbReference type="SAM" id="MobiDB-lite"/>
    </source>
</evidence>
<dbReference type="PANTHER" id="PTHR31758">
    <property type="entry name" value="BTB/POZ DOMAIN-CONTAINING PROTEIN YLR108C"/>
    <property type="match status" value="1"/>
</dbReference>
<dbReference type="CDD" id="cd18316">
    <property type="entry name" value="BTB_POZ_KCTD-like"/>
    <property type="match status" value="1"/>
</dbReference>
<dbReference type="InterPro" id="IPR011333">
    <property type="entry name" value="SKP1/BTB/POZ_sf"/>
</dbReference>
<reference evidence="3" key="1">
    <citation type="submission" date="2023-03" db="EMBL/GenBank/DDBJ databases">
        <title>Near-Complete genome sequence of Lipomyces tetrasporous NRRL Y-64009, an oleaginous yeast capable of growing on lignocellulosic hydrolysates.</title>
        <authorList>
            <consortium name="Lawrence Berkeley National Laboratory"/>
            <person name="Jagtap S.S."/>
            <person name="Liu J.-J."/>
            <person name="Walukiewicz H.E."/>
            <person name="Pangilinan J."/>
            <person name="Lipzen A."/>
            <person name="Ahrendt S."/>
            <person name="Koriabine M."/>
            <person name="Cobaugh K."/>
            <person name="Salamov A."/>
            <person name="Yoshinaga Y."/>
            <person name="Ng V."/>
            <person name="Daum C."/>
            <person name="Grigoriev I.V."/>
            <person name="Slininger P.J."/>
            <person name="Dien B.S."/>
            <person name="Jin Y.-S."/>
            <person name="Rao C.V."/>
        </authorList>
    </citation>
    <scope>NUCLEOTIDE SEQUENCE</scope>
    <source>
        <strain evidence="3">NRRL Y-64009</strain>
    </source>
</reference>
<evidence type="ECO:0000313" key="4">
    <source>
        <dbReference type="Proteomes" id="UP001217417"/>
    </source>
</evidence>
<keyword evidence="4" id="KW-1185">Reference proteome</keyword>
<dbReference type="EMBL" id="JARPMG010000012">
    <property type="protein sequence ID" value="KAJ8097030.1"/>
    <property type="molecule type" value="Genomic_DNA"/>
</dbReference>
<organism evidence="3 4">
    <name type="scientific">Lipomyces tetrasporus</name>
    <dbReference type="NCBI Taxonomy" id="54092"/>
    <lineage>
        <taxon>Eukaryota</taxon>
        <taxon>Fungi</taxon>
        <taxon>Dikarya</taxon>
        <taxon>Ascomycota</taxon>
        <taxon>Saccharomycotina</taxon>
        <taxon>Lipomycetes</taxon>
        <taxon>Lipomycetales</taxon>
        <taxon>Lipomycetaceae</taxon>
        <taxon>Lipomyces</taxon>
    </lineage>
</organism>
<dbReference type="Pfam" id="PF02214">
    <property type="entry name" value="BTB_2"/>
    <property type="match status" value="1"/>
</dbReference>
<dbReference type="AlphaFoldDB" id="A0AAD7VQD0"/>
<accession>A0AAD7VQD0</accession>